<keyword evidence="2" id="KW-0812">Transmembrane</keyword>
<feature type="compositionally biased region" description="Basic and acidic residues" evidence="1">
    <location>
        <begin position="696"/>
        <end position="710"/>
    </location>
</feature>
<feature type="region of interest" description="Disordered" evidence="1">
    <location>
        <begin position="696"/>
        <end position="729"/>
    </location>
</feature>
<dbReference type="Proteomes" id="UP001163105">
    <property type="component" value="Unassembled WGS sequence"/>
</dbReference>
<keyword evidence="2" id="KW-0472">Membrane</keyword>
<organism evidence="4 5">
    <name type="scientific">Purpureocillium lavendulum</name>
    <dbReference type="NCBI Taxonomy" id="1247861"/>
    <lineage>
        <taxon>Eukaryota</taxon>
        <taxon>Fungi</taxon>
        <taxon>Dikarya</taxon>
        <taxon>Ascomycota</taxon>
        <taxon>Pezizomycotina</taxon>
        <taxon>Sordariomycetes</taxon>
        <taxon>Hypocreomycetidae</taxon>
        <taxon>Hypocreales</taxon>
        <taxon>Ophiocordycipitaceae</taxon>
        <taxon>Purpureocillium</taxon>
    </lineage>
</organism>
<feature type="chain" id="PRO_5044321435" evidence="3">
    <location>
        <begin position="22"/>
        <end position="729"/>
    </location>
</feature>
<keyword evidence="3" id="KW-0732">Signal</keyword>
<evidence type="ECO:0000313" key="4">
    <source>
        <dbReference type="EMBL" id="KAJ6442664.1"/>
    </source>
</evidence>
<evidence type="ECO:0000256" key="2">
    <source>
        <dbReference type="SAM" id="Phobius"/>
    </source>
</evidence>
<feature type="signal peptide" evidence="3">
    <location>
        <begin position="1"/>
        <end position="21"/>
    </location>
</feature>
<feature type="transmembrane region" description="Helical" evidence="2">
    <location>
        <begin position="615"/>
        <end position="639"/>
    </location>
</feature>
<proteinExistence type="predicted"/>
<keyword evidence="2" id="KW-1133">Transmembrane helix</keyword>
<gene>
    <name evidence="4" type="ORF">O9K51_03839</name>
</gene>
<accession>A0AB34FU73</accession>
<keyword evidence="5" id="KW-1185">Reference proteome</keyword>
<name>A0AB34FU73_9HYPO</name>
<evidence type="ECO:0000313" key="5">
    <source>
        <dbReference type="Proteomes" id="UP001163105"/>
    </source>
</evidence>
<reference evidence="4" key="1">
    <citation type="submission" date="2023-01" db="EMBL/GenBank/DDBJ databases">
        <title>The growth and conidiation of Purpureocillium lavendulum are regulated by nitrogen source and histone H3K14 acetylation.</title>
        <authorList>
            <person name="Tang P."/>
            <person name="Han J."/>
            <person name="Zhang C."/>
            <person name="Tang P."/>
            <person name="Qi F."/>
            <person name="Zhang K."/>
            <person name="Liang L."/>
        </authorList>
    </citation>
    <scope>NUCLEOTIDE SEQUENCE</scope>
    <source>
        <strain evidence="4">YMF1.00683</strain>
    </source>
</reference>
<sequence>MNIVLTLLALISGVVTPLGLSDQVRPLYNRTVRFGYVPDLSGFGNATMYRPDMPLSRDCHIETAFCPGAAVPGSVYHQGIYNTSANDSLTATTRIPENVTAIFTSATKNSSVASILDIQYRSWVPFVNKYFDNHQPYPKGQFRHIDLLLSRDGILALEGIIADMGPGGIGFRNHTAPLGLPHSAEWDEDLLWLEPDIQCADTNLSLELTIGDKESRYERIKSIYLVDDGGVANLRKGNPFDSWPTPDYFSPDVGARADLAAWASNFLTALALNVTDVRSARNGIKSDIGRRFNMTSPTRQGIYEWDSLGVVTDYLTGHWLGVSEAYAMNGTHLEKVYGNATRLDPPEDHPYEYASALFKDFPFKCSGLRHEDQNNTDYNMECGYFSSAPSRVDGGNKNIMEAGSKWKVRMYTCVGANKASIKTASFKMNGTATLDSMTIQSVRDKSYATESDYPLWAFEDWWHPGSEGAIRGPLWGIVDNAYAGTPGYNFSRAPHLYLPFARGTSGWDASDGLDILAGVSVADDILTGVLENIFQPVSDFDDKLPRYAGSDNLILRKRWDTMSQTAPGAANILRLVWTDIMASAVVGTKQSQSSSADSTWPVTMYGRVISYDIRYAIPAMLLLGVWAILLVGSFIMAAIDRRLPWHLKTLLNDTSVGRVAVAGVRPDSRILLRESTSRWLDELGHFQLALGEAFDKDSDADKPPAQDVRLRRNSLAASGPLLESHSTAA</sequence>
<evidence type="ECO:0000256" key="1">
    <source>
        <dbReference type="SAM" id="MobiDB-lite"/>
    </source>
</evidence>
<evidence type="ECO:0000256" key="3">
    <source>
        <dbReference type="SAM" id="SignalP"/>
    </source>
</evidence>
<dbReference type="AlphaFoldDB" id="A0AB34FU73"/>
<protein>
    <submittedName>
        <fullName evidence="4">Uncharacterized protein</fullName>
    </submittedName>
</protein>
<dbReference type="EMBL" id="JAQHRD010000003">
    <property type="protein sequence ID" value="KAJ6442664.1"/>
    <property type="molecule type" value="Genomic_DNA"/>
</dbReference>
<comment type="caution">
    <text evidence="4">The sequence shown here is derived from an EMBL/GenBank/DDBJ whole genome shotgun (WGS) entry which is preliminary data.</text>
</comment>